<dbReference type="PANTHER" id="PTHR30026:SF20">
    <property type="entry name" value="OUTER MEMBRANE PROTEIN TOLC"/>
    <property type="match status" value="1"/>
</dbReference>
<feature type="chain" id="PRO_5017297423" evidence="8">
    <location>
        <begin position="27"/>
        <end position="466"/>
    </location>
</feature>
<dbReference type="Gene3D" id="1.20.1600.10">
    <property type="entry name" value="Outer membrane efflux proteins (OEP)"/>
    <property type="match status" value="1"/>
</dbReference>
<dbReference type="GO" id="GO:0015288">
    <property type="term" value="F:porin activity"/>
    <property type="evidence" value="ECO:0007669"/>
    <property type="project" value="TreeGrafter"/>
</dbReference>
<evidence type="ECO:0000256" key="3">
    <source>
        <dbReference type="ARBA" id="ARBA00022448"/>
    </source>
</evidence>
<feature type="signal peptide" evidence="8">
    <location>
        <begin position="1"/>
        <end position="26"/>
    </location>
</feature>
<sequence>MKRSVKIIIRTFVLLVTTLAFSPAFGQKVMTLEDCRKQSVEFNKELKKAALQNREAKVNQEVARTAYLPSLGFSSSLMHRPNMDPISIPGYFLPTAASEEDALNGNFSGTSNVWKPGTSIDMKSLTMINGSFTLNQPIYVGGKIRYSNQQADAGVEIAGLALNLKYSEIVEETDKAFWQVATVQENIKIADEYIKMLTELEDQMKAMYEVGLQPASEKLKVTVQKNEAALNLLKAKNGLKVAKMYLNQLMGQPLDTDIQISQEELGNVQLINFNNGINQAANNRNELKILEKQKELSELDAKITRADYLPTVGVSAQYTSYWLRDLYEDIDFQPMLAAQVSIPIFQWGQGKKKMRAAQLKVQQAETDLQHTNDLINLEVMQVKVQVEEAYESILIAEKSVTEAKESLDETRASFDVGLNTTTDLLSSQAKWAEAKARLTQAVANFEVLKTRWQNVTGNLYKAEGEE</sequence>
<evidence type="ECO:0000256" key="8">
    <source>
        <dbReference type="SAM" id="SignalP"/>
    </source>
</evidence>
<evidence type="ECO:0000256" key="6">
    <source>
        <dbReference type="ARBA" id="ARBA00023136"/>
    </source>
</evidence>
<keyword evidence="4" id="KW-1134">Transmembrane beta strand</keyword>
<dbReference type="InterPro" id="IPR051906">
    <property type="entry name" value="TolC-like"/>
</dbReference>
<dbReference type="OrthoDB" id="9807719at2"/>
<dbReference type="SUPFAM" id="SSF56954">
    <property type="entry name" value="Outer membrane efflux proteins (OEP)"/>
    <property type="match status" value="1"/>
</dbReference>
<evidence type="ECO:0000256" key="1">
    <source>
        <dbReference type="ARBA" id="ARBA00004442"/>
    </source>
</evidence>
<organism evidence="9 10">
    <name type="scientific">Maribellus luteus</name>
    <dbReference type="NCBI Taxonomy" id="2305463"/>
    <lineage>
        <taxon>Bacteria</taxon>
        <taxon>Pseudomonadati</taxon>
        <taxon>Bacteroidota</taxon>
        <taxon>Bacteroidia</taxon>
        <taxon>Marinilabiliales</taxon>
        <taxon>Prolixibacteraceae</taxon>
        <taxon>Maribellus</taxon>
    </lineage>
</organism>
<evidence type="ECO:0000256" key="4">
    <source>
        <dbReference type="ARBA" id="ARBA00022452"/>
    </source>
</evidence>
<comment type="similarity">
    <text evidence="2">Belongs to the outer membrane factor (OMF) (TC 1.B.17) family.</text>
</comment>
<gene>
    <name evidence="9" type="ORF">D1614_13420</name>
</gene>
<evidence type="ECO:0000313" key="9">
    <source>
        <dbReference type="EMBL" id="RIJ47582.1"/>
    </source>
</evidence>
<proteinExistence type="inferred from homology"/>
<comment type="caution">
    <text evidence="9">The sequence shown here is derived from an EMBL/GenBank/DDBJ whole genome shotgun (WGS) entry which is preliminary data.</text>
</comment>
<evidence type="ECO:0000256" key="5">
    <source>
        <dbReference type="ARBA" id="ARBA00022692"/>
    </source>
</evidence>
<dbReference type="EMBL" id="QWGR01000007">
    <property type="protein sequence ID" value="RIJ47582.1"/>
    <property type="molecule type" value="Genomic_DNA"/>
</dbReference>
<dbReference type="GO" id="GO:1990281">
    <property type="term" value="C:efflux pump complex"/>
    <property type="evidence" value="ECO:0007669"/>
    <property type="project" value="TreeGrafter"/>
</dbReference>
<evidence type="ECO:0000313" key="10">
    <source>
        <dbReference type="Proteomes" id="UP000265926"/>
    </source>
</evidence>
<dbReference type="RefSeq" id="WP_119438468.1">
    <property type="nucleotide sequence ID" value="NZ_QWGR01000007.1"/>
</dbReference>
<dbReference type="GO" id="GO:0009279">
    <property type="term" value="C:cell outer membrane"/>
    <property type="evidence" value="ECO:0007669"/>
    <property type="project" value="UniProtKB-SubCell"/>
</dbReference>
<dbReference type="AlphaFoldDB" id="A0A399SY56"/>
<evidence type="ECO:0000256" key="2">
    <source>
        <dbReference type="ARBA" id="ARBA00007613"/>
    </source>
</evidence>
<keyword evidence="10" id="KW-1185">Reference proteome</keyword>
<dbReference type="PANTHER" id="PTHR30026">
    <property type="entry name" value="OUTER MEMBRANE PROTEIN TOLC"/>
    <property type="match status" value="1"/>
</dbReference>
<accession>A0A399SY56</accession>
<comment type="subcellular location">
    <subcellularLocation>
        <location evidence="1">Cell outer membrane</location>
    </subcellularLocation>
</comment>
<dbReference type="Proteomes" id="UP000265926">
    <property type="component" value="Unassembled WGS sequence"/>
</dbReference>
<keyword evidence="7" id="KW-0998">Cell outer membrane</keyword>
<name>A0A399SY56_9BACT</name>
<dbReference type="Pfam" id="PF02321">
    <property type="entry name" value="OEP"/>
    <property type="match status" value="2"/>
</dbReference>
<protein>
    <submittedName>
        <fullName evidence="9">TolC family protein</fullName>
    </submittedName>
</protein>
<keyword evidence="3" id="KW-0813">Transport</keyword>
<keyword evidence="6" id="KW-0472">Membrane</keyword>
<keyword evidence="8" id="KW-0732">Signal</keyword>
<dbReference type="GO" id="GO:0015562">
    <property type="term" value="F:efflux transmembrane transporter activity"/>
    <property type="evidence" value="ECO:0007669"/>
    <property type="project" value="InterPro"/>
</dbReference>
<reference evidence="9 10" key="1">
    <citation type="submission" date="2018-08" db="EMBL/GenBank/DDBJ databases">
        <title>Pallidiluteibacterium maritimus gen. nov., sp. nov., isolated from coastal sediment.</title>
        <authorList>
            <person name="Zhou L.Y."/>
        </authorList>
    </citation>
    <scope>NUCLEOTIDE SEQUENCE [LARGE SCALE GENOMIC DNA]</scope>
    <source>
        <strain evidence="9 10">XSD2</strain>
    </source>
</reference>
<evidence type="ECO:0000256" key="7">
    <source>
        <dbReference type="ARBA" id="ARBA00023237"/>
    </source>
</evidence>
<dbReference type="InterPro" id="IPR003423">
    <property type="entry name" value="OMP_efflux"/>
</dbReference>
<keyword evidence="5" id="KW-0812">Transmembrane</keyword>